<dbReference type="GO" id="GO:0005840">
    <property type="term" value="C:ribosome"/>
    <property type="evidence" value="ECO:0007669"/>
    <property type="project" value="UniProtKB-KW"/>
</dbReference>
<gene>
    <name evidence="1" type="primary">rpmA</name>
    <name evidence="1" type="ORF">EPI10_002051</name>
</gene>
<sequence>MARKPRMVVSLSHIRMMFKRFTQWAWFKTSISNLRKKTQEAEIVCCPFATTSPPLLCHPTGT</sequence>
<accession>A0A5B6VCT5</accession>
<reference evidence="2" key="1">
    <citation type="journal article" date="2019" name="Plant Biotechnol. J.">
        <title>Genome sequencing of the Australian wild diploid species Gossypium australe highlights disease resistance and delayed gland morphogenesis.</title>
        <authorList>
            <person name="Cai Y."/>
            <person name="Cai X."/>
            <person name="Wang Q."/>
            <person name="Wang P."/>
            <person name="Zhang Y."/>
            <person name="Cai C."/>
            <person name="Xu Y."/>
            <person name="Wang K."/>
            <person name="Zhou Z."/>
            <person name="Wang C."/>
            <person name="Geng S."/>
            <person name="Li B."/>
            <person name="Dong Q."/>
            <person name="Hou Y."/>
            <person name="Wang H."/>
            <person name="Ai P."/>
            <person name="Liu Z."/>
            <person name="Yi F."/>
            <person name="Sun M."/>
            <person name="An G."/>
            <person name="Cheng J."/>
            <person name="Zhang Y."/>
            <person name="Shi Q."/>
            <person name="Xie Y."/>
            <person name="Shi X."/>
            <person name="Chang Y."/>
            <person name="Huang F."/>
            <person name="Chen Y."/>
            <person name="Hong S."/>
            <person name="Mi L."/>
            <person name="Sun Q."/>
            <person name="Zhang L."/>
            <person name="Zhou B."/>
            <person name="Peng R."/>
            <person name="Zhang X."/>
            <person name="Liu F."/>
        </authorList>
    </citation>
    <scope>NUCLEOTIDE SEQUENCE [LARGE SCALE GENOMIC DNA]</scope>
    <source>
        <strain evidence="2">cv. PA1801</strain>
    </source>
</reference>
<proteinExistence type="predicted"/>
<protein>
    <submittedName>
        <fullName evidence="1">50S ribosomal protein L27-like</fullName>
    </submittedName>
</protein>
<name>A0A5B6VCT5_9ROSI</name>
<dbReference type="EMBL" id="SMMG02000007">
    <property type="protein sequence ID" value="KAA3466999.1"/>
    <property type="molecule type" value="Genomic_DNA"/>
</dbReference>
<evidence type="ECO:0000313" key="2">
    <source>
        <dbReference type="Proteomes" id="UP000325315"/>
    </source>
</evidence>
<dbReference type="OrthoDB" id="1867012at2759"/>
<evidence type="ECO:0000313" key="1">
    <source>
        <dbReference type="EMBL" id="KAA3466999.1"/>
    </source>
</evidence>
<keyword evidence="2" id="KW-1185">Reference proteome</keyword>
<keyword evidence="1" id="KW-0687">Ribonucleoprotein</keyword>
<comment type="caution">
    <text evidence="1">The sequence shown here is derived from an EMBL/GenBank/DDBJ whole genome shotgun (WGS) entry which is preliminary data.</text>
</comment>
<dbReference type="AlphaFoldDB" id="A0A5B6VCT5"/>
<keyword evidence="1" id="KW-0689">Ribosomal protein</keyword>
<dbReference type="Proteomes" id="UP000325315">
    <property type="component" value="Unassembled WGS sequence"/>
</dbReference>
<organism evidence="1 2">
    <name type="scientific">Gossypium australe</name>
    <dbReference type="NCBI Taxonomy" id="47621"/>
    <lineage>
        <taxon>Eukaryota</taxon>
        <taxon>Viridiplantae</taxon>
        <taxon>Streptophyta</taxon>
        <taxon>Embryophyta</taxon>
        <taxon>Tracheophyta</taxon>
        <taxon>Spermatophyta</taxon>
        <taxon>Magnoliopsida</taxon>
        <taxon>eudicotyledons</taxon>
        <taxon>Gunneridae</taxon>
        <taxon>Pentapetalae</taxon>
        <taxon>rosids</taxon>
        <taxon>malvids</taxon>
        <taxon>Malvales</taxon>
        <taxon>Malvaceae</taxon>
        <taxon>Malvoideae</taxon>
        <taxon>Gossypium</taxon>
    </lineage>
</organism>